<sequence length="191" mass="21463">MPLTNPERPRQEAEARVEAAPKKEGFKVVRLEDVAVRREAAAQAEVKKQELTEKVARDEMAQARETAAKNPGVASRILAEAGPKERVAQKAAAEREMAVQKVTEARAAKELIHMEQDPAAMDAWERTREKEAGDLNKELKQNPENKQARDRLAQVTVELNTVMNLANIKQELSNWDRAQRQPRVEAPRMAA</sequence>
<gene>
    <name evidence="2" type="ORF">A3H75_02090</name>
</gene>
<name>A0A1F7VEC4_9BACT</name>
<protein>
    <submittedName>
        <fullName evidence="2">Uncharacterized protein</fullName>
    </submittedName>
</protein>
<feature type="region of interest" description="Disordered" evidence="1">
    <location>
        <begin position="169"/>
        <end position="191"/>
    </location>
</feature>
<organism evidence="2 3">
    <name type="scientific">Candidatus Uhrbacteria bacterium RIFCSPLOWO2_02_FULL_51_9</name>
    <dbReference type="NCBI Taxonomy" id="1802410"/>
    <lineage>
        <taxon>Bacteria</taxon>
        <taxon>Candidatus Uhriibacteriota</taxon>
    </lineage>
</organism>
<dbReference type="AlphaFoldDB" id="A0A1F7VEC4"/>
<comment type="caution">
    <text evidence="2">The sequence shown here is derived from an EMBL/GenBank/DDBJ whole genome shotgun (WGS) entry which is preliminary data.</text>
</comment>
<evidence type="ECO:0000313" key="2">
    <source>
        <dbReference type="EMBL" id="OGL88902.1"/>
    </source>
</evidence>
<dbReference type="Proteomes" id="UP000176678">
    <property type="component" value="Unassembled WGS sequence"/>
</dbReference>
<evidence type="ECO:0000256" key="1">
    <source>
        <dbReference type="SAM" id="MobiDB-lite"/>
    </source>
</evidence>
<reference evidence="2 3" key="1">
    <citation type="journal article" date="2016" name="Nat. Commun.">
        <title>Thousands of microbial genomes shed light on interconnected biogeochemical processes in an aquifer system.</title>
        <authorList>
            <person name="Anantharaman K."/>
            <person name="Brown C.T."/>
            <person name="Hug L.A."/>
            <person name="Sharon I."/>
            <person name="Castelle C.J."/>
            <person name="Probst A.J."/>
            <person name="Thomas B.C."/>
            <person name="Singh A."/>
            <person name="Wilkins M.J."/>
            <person name="Karaoz U."/>
            <person name="Brodie E.L."/>
            <person name="Williams K.H."/>
            <person name="Hubbard S.S."/>
            <person name="Banfield J.F."/>
        </authorList>
    </citation>
    <scope>NUCLEOTIDE SEQUENCE [LARGE SCALE GENOMIC DNA]</scope>
</reference>
<dbReference type="EMBL" id="MGES01000022">
    <property type="protein sequence ID" value="OGL88902.1"/>
    <property type="molecule type" value="Genomic_DNA"/>
</dbReference>
<evidence type="ECO:0000313" key="3">
    <source>
        <dbReference type="Proteomes" id="UP000176678"/>
    </source>
</evidence>
<feature type="region of interest" description="Disordered" evidence="1">
    <location>
        <begin position="126"/>
        <end position="150"/>
    </location>
</feature>
<feature type="compositionally biased region" description="Basic and acidic residues" evidence="1">
    <location>
        <begin position="82"/>
        <end position="92"/>
    </location>
</feature>
<feature type="region of interest" description="Disordered" evidence="1">
    <location>
        <begin position="61"/>
        <end position="92"/>
    </location>
</feature>
<accession>A0A1F7VEC4</accession>
<proteinExistence type="predicted"/>
<feature type="compositionally biased region" description="Basic and acidic residues" evidence="1">
    <location>
        <begin position="177"/>
        <end position="191"/>
    </location>
</feature>